<organism evidence="12 13">
    <name type="scientific">Candidatus Limosilactobacillus merdigallinarum</name>
    <dbReference type="NCBI Taxonomy" id="2838652"/>
    <lineage>
        <taxon>Bacteria</taxon>
        <taxon>Bacillati</taxon>
        <taxon>Bacillota</taxon>
        <taxon>Bacilli</taxon>
        <taxon>Lactobacillales</taxon>
        <taxon>Lactobacillaceae</taxon>
        <taxon>Limosilactobacillus</taxon>
    </lineage>
</organism>
<dbReference type="AlphaFoldDB" id="A0A9D2ALR9"/>
<dbReference type="InterPro" id="IPR011527">
    <property type="entry name" value="ABC1_TM_dom"/>
</dbReference>
<dbReference type="InterPro" id="IPR003593">
    <property type="entry name" value="AAA+_ATPase"/>
</dbReference>
<dbReference type="InterPro" id="IPR003439">
    <property type="entry name" value="ABC_transporter-like_ATP-bd"/>
</dbReference>
<evidence type="ECO:0000259" key="11">
    <source>
        <dbReference type="PROSITE" id="PS50929"/>
    </source>
</evidence>
<keyword evidence="5" id="KW-0547">Nucleotide-binding</keyword>
<dbReference type="InterPro" id="IPR027417">
    <property type="entry name" value="P-loop_NTPase"/>
</dbReference>
<evidence type="ECO:0000313" key="13">
    <source>
        <dbReference type="Proteomes" id="UP000824231"/>
    </source>
</evidence>
<evidence type="ECO:0000256" key="9">
    <source>
        <dbReference type="SAM" id="Phobius"/>
    </source>
</evidence>
<evidence type="ECO:0000256" key="7">
    <source>
        <dbReference type="ARBA" id="ARBA00022989"/>
    </source>
</evidence>
<feature type="transmembrane region" description="Helical" evidence="9">
    <location>
        <begin position="194"/>
        <end position="212"/>
    </location>
</feature>
<dbReference type="EMBL" id="DXFH01000028">
    <property type="protein sequence ID" value="HIX36157.1"/>
    <property type="molecule type" value="Genomic_DNA"/>
</dbReference>
<reference evidence="12" key="1">
    <citation type="journal article" date="2021" name="PeerJ">
        <title>Extensive microbial diversity within the chicken gut microbiome revealed by metagenomics and culture.</title>
        <authorList>
            <person name="Gilroy R."/>
            <person name="Ravi A."/>
            <person name="Getino M."/>
            <person name="Pursley I."/>
            <person name="Horton D.L."/>
            <person name="Alikhan N.F."/>
            <person name="Baker D."/>
            <person name="Gharbi K."/>
            <person name="Hall N."/>
            <person name="Watson M."/>
            <person name="Adriaenssens E.M."/>
            <person name="Foster-Nyarko E."/>
            <person name="Jarju S."/>
            <person name="Secka A."/>
            <person name="Antonio M."/>
            <person name="Oren A."/>
            <person name="Chaudhuri R.R."/>
            <person name="La Ragione R."/>
            <person name="Hildebrand F."/>
            <person name="Pallen M.J."/>
        </authorList>
    </citation>
    <scope>NUCLEOTIDE SEQUENCE</scope>
    <source>
        <strain evidence="12">ChiSxjej3B15-572</strain>
    </source>
</reference>
<dbReference type="Gene3D" id="1.20.1560.10">
    <property type="entry name" value="ABC transporter type 1, transmembrane domain"/>
    <property type="match status" value="1"/>
</dbReference>
<dbReference type="SMART" id="SM00382">
    <property type="entry name" value="AAA"/>
    <property type="match status" value="1"/>
</dbReference>
<evidence type="ECO:0000256" key="3">
    <source>
        <dbReference type="ARBA" id="ARBA00022475"/>
    </source>
</evidence>
<dbReference type="FunFam" id="1.20.1560.10:FF:000011">
    <property type="entry name" value="Multidrug ABC transporter ATP-binding protein"/>
    <property type="match status" value="1"/>
</dbReference>
<gene>
    <name evidence="12" type="ORF">H9856_07230</name>
</gene>
<dbReference type="Gene3D" id="3.40.50.300">
    <property type="entry name" value="P-loop containing nucleotide triphosphate hydrolases"/>
    <property type="match status" value="1"/>
</dbReference>
<dbReference type="FunFam" id="3.40.50.300:FF:000287">
    <property type="entry name" value="Multidrug ABC transporter ATP-binding protein"/>
    <property type="match status" value="1"/>
</dbReference>
<keyword evidence="2" id="KW-0813">Transport</keyword>
<dbReference type="GO" id="GO:0005886">
    <property type="term" value="C:plasma membrane"/>
    <property type="evidence" value="ECO:0007669"/>
    <property type="project" value="UniProtKB-SubCell"/>
</dbReference>
<accession>A0A9D2ALR9</accession>
<dbReference type="InterPro" id="IPR036640">
    <property type="entry name" value="ABC1_TM_sf"/>
</dbReference>
<keyword evidence="3" id="KW-1003">Cell membrane</keyword>
<feature type="transmembrane region" description="Helical" evidence="9">
    <location>
        <begin position="37"/>
        <end position="56"/>
    </location>
</feature>
<dbReference type="InterPro" id="IPR039421">
    <property type="entry name" value="Type_1_exporter"/>
</dbReference>
<dbReference type="SUPFAM" id="SSF52540">
    <property type="entry name" value="P-loop containing nucleoside triphosphate hydrolases"/>
    <property type="match status" value="1"/>
</dbReference>
<dbReference type="GO" id="GO:0016887">
    <property type="term" value="F:ATP hydrolysis activity"/>
    <property type="evidence" value="ECO:0007669"/>
    <property type="project" value="InterPro"/>
</dbReference>
<keyword evidence="8 9" id="KW-0472">Membrane</keyword>
<comment type="caution">
    <text evidence="12">The sequence shown here is derived from an EMBL/GenBank/DDBJ whole genome shotgun (WGS) entry which is preliminary data.</text>
</comment>
<dbReference type="Pfam" id="PF00005">
    <property type="entry name" value="ABC_tran"/>
    <property type="match status" value="1"/>
</dbReference>
<evidence type="ECO:0000256" key="5">
    <source>
        <dbReference type="ARBA" id="ARBA00022741"/>
    </source>
</evidence>
<dbReference type="PANTHER" id="PTHR43394:SF1">
    <property type="entry name" value="ATP-BINDING CASSETTE SUB-FAMILY B MEMBER 10, MITOCHONDRIAL"/>
    <property type="match status" value="1"/>
</dbReference>
<feature type="transmembrane region" description="Helical" evidence="9">
    <location>
        <begin position="288"/>
        <end position="315"/>
    </location>
</feature>
<reference evidence="12" key="2">
    <citation type="submission" date="2021-04" db="EMBL/GenBank/DDBJ databases">
        <authorList>
            <person name="Gilroy R."/>
        </authorList>
    </citation>
    <scope>NUCLEOTIDE SEQUENCE</scope>
    <source>
        <strain evidence="12">ChiSxjej3B15-572</strain>
    </source>
</reference>
<dbReference type="GO" id="GO:0015421">
    <property type="term" value="F:ABC-type oligopeptide transporter activity"/>
    <property type="evidence" value="ECO:0007669"/>
    <property type="project" value="TreeGrafter"/>
</dbReference>
<dbReference type="Proteomes" id="UP000824231">
    <property type="component" value="Unassembled WGS sequence"/>
</dbReference>
<keyword evidence="7 9" id="KW-1133">Transmembrane helix</keyword>
<dbReference type="Pfam" id="PF00664">
    <property type="entry name" value="ABC_membrane"/>
    <property type="match status" value="1"/>
</dbReference>
<evidence type="ECO:0000259" key="10">
    <source>
        <dbReference type="PROSITE" id="PS50893"/>
    </source>
</evidence>
<dbReference type="PROSITE" id="PS50929">
    <property type="entry name" value="ABC_TM1F"/>
    <property type="match status" value="1"/>
</dbReference>
<proteinExistence type="predicted"/>
<feature type="transmembrane region" description="Helical" evidence="9">
    <location>
        <begin position="91"/>
        <end position="111"/>
    </location>
</feature>
<sequence>MHNGFAPHLRQRSKAEQAQNFWGTTWRLLRYLKPWHWLLFFSIIFAIASVIFSVSAPKILGEATTTIYAGVKKGRAMGITMSRWPIDFHKVGHYAIVVLILYGCSAIFNLLQQLLTTQLAQKVVYTLRRDLKQKMRQLPVSFYDNHDHGDIMSRMVNDMDNVSATLQQGLIQIVTSAFTFIGVLFLMLTISLRLTLVALITIPIGIVIVGVISPKAQRLFGKQQATLGTINNQVEETYTGQQVVKLFGDEKREQDSFEKKNQQYFNAAWKAQFFSILVFPSMNFVRNLGFLMVAVVGSFLVAQGQLAIGAVQAILQYQEQFSRPITQLANLANVFQQTIASSERIFAILDEPEMTTDQPVKDEQPQAAAPIISFKDVKFSYQPDQPLIDHFNLDVAPRQTIAIVGPTGAGKSTLINLLERFYDVNAGKIYLHGVNIQDMTRQELRSHFAIVPQETWLFHGTIMDNISFGRMNATKDEVYRAAQLAHADHFIRTLPDGYQTVLGEGSTEISIGQRQLLTIARAFVANPEILILDEATSSVDTRTESLIQQAMNDLQANRTTFIVAHRLSTVQNADKIIVLNHGHIVETGSHAALMAKNGFYAKLYNSQFRHALR</sequence>
<evidence type="ECO:0000313" key="12">
    <source>
        <dbReference type="EMBL" id="HIX36157.1"/>
    </source>
</evidence>
<protein>
    <submittedName>
        <fullName evidence="12">ABC transporter ATP-binding protein/permease</fullName>
    </submittedName>
</protein>
<dbReference type="SUPFAM" id="SSF90123">
    <property type="entry name" value="ABC transporter transmembrane region"/>
    <property type="match status" value="1"/>
</dbReference>
<evidence type="ECO:0000256" key="6">
    <source>
        <dbReference type="ARBA" id="ARBA00022840"/>
    </source>
</evidence>
<evidence type="ECO:0000256" key="4">
    <source>
        <dbReference type="ARBA" id="ARBA00022692"/>
    </source>
</evidence>
<keyword evidence="6 12" id="KW-0067">ATP-binding</keyword>
<dbReference type="PANTHER" id="PTHR43394">
    <property type="entry name" value="ATP-DEPENDENT PERMEASE MDL1, MITOCHONDRIAL"/>
    <property type="match status" value="1"/>
</dbReference>
<dbReference type="GO" id="GO:0005524">
    <property type="term" value="F:ATP binding"/>
    <property type="evidence" value="ECO:0007669"/>
    <property type="project" value="UniProtKB-KW"/>
</dbReference>
<comment type="subcellular location">
    <subcellularLocation>
        <location evidence="1">Cell membrane</location>
        <topology evidence="1">Multi-pass membrane protein</topology>
    </subcellularLocation>
</comment>
<name>A0A9D2ALR9_9LACO</name>
<evidence type="ECO:0000256" key="1">
    <source>
        <dbReference type="ARBA" id="ARBA00004651"/>
    </source>
</evidence>
<feature type="domain" description="ABC transmembrane type-1" evidence="11">
    <location>
        <begin position="40"/>
        <end position="337"/>
    </location>
</feature>
<feature type="domain" description="ABC transporter" evidence="10">
    <location>
        <begin position="372"/>
        <end position="606"/>
    </location>
</feature>
<dbReference type="PROSITE" id="PS50893">
    <property type="entry name" value="ABC_TRANSPORTER_2"/>
    <property type="match status" value="1"/>
</dbReference>
<dbReference type="CDD" id="cd18547">
    <property type="entry name" value="ABC_6TM_Tm288_like"/>
    <property type="match status" value="1"/>
</dbReference>
<evidence type="ECO:0000256" key="8">
    <source>
        <dbReference type="ARBA" id="ARBA00023136"/>
    </source>
</evidence>
<evidence type="ECO:0000256" key="2">
    <source>
        <dbReference type="ARBA" id="ARBA00022448"/>
    </source>
</evidence>
<feature type="transmembrane region" description="Helical" evidence="9">
    <location>
        <begin position="169"/>
        <end position="188"/>
    </location>
</feature>
<keyword evidence="4 9" id="KW-0812">Transmembrane</keyword>